<dbReference type="InterPro" id="IPR040921">
    <property type="entry name" value="Peptidase_S66C"/>
</dbReference>
<feature type="domain" description="LD-carboxypeptidase N-terminal" evidence="7">
    <location>
        <begin position="14"/>
        <end position="128"/>
    </location>
</feature>
<comment type="similarity">
    <text evidence="1">Belongs to the peptidase S66 family.</text>
</comment>
<feature type="active site" description="Charge relay system" evidence="6">
    <location>
        <position position="209"/>
    </location>
</feature>
<dbReference type="PANTHER" id="PTHR30237">
    <property type="entry name" value="MURAMOYLTETRAPEPTIDE CARBOXYPEPTIDASE"/>
    <property type="match status" value="1"/>
</dbReference>
<dbReference type="Proteomes" id="UP000654670">
    <property type="component" value="Unassembled WGS sequence"/>
</dbReference>
<evidence type="ECO:0000313" key="9">
    <source>
        <dbReference type="EMBL" id="GGL41695.1"/>
    </source>
</evidence>
<dbReference type="RefSeq" id="WP_188800938.1">
    <property type="nucleotide sequence ID" value="NZ_BMOK01000001.1"/>
</dbReference>
<keyword evidence="5" id="KW-0720">Serine protease</keyword>
<feature type="active site" description="Charge relay system" evidence="6">
    <location>
        <position position="276"/>
    </location>
</feature>
<sequence>MATKPPILRPGDTVGIATLGSPLYPNIINQGIQGLQNMGFQVVVGRHVYDETGFLAGTDQERASDLMDLFYNDDVKMIISSRGGVGVAGILSYLDFDFIRSHPKIVSGYSDITILLNCLYQFANLIAFNSLLLFDFSPNTPSYNFDQFFTATSTTTAPRPIENPPGIPLVSRVPGNVTGPLVGGNLTSFIGTLGTRFEIDTTNKILFLEETHAPANTVYRYFNHLKMAGKFNDCSGILIGECTRCPTAYQTSYEDVINTILVPLGKPLMTNITSAHGYYKAAMPIGATVNLNTVDNTLTVLEPTVVAAS</sequence>
<dbReference type="GO" id="GO:0004180">
    <property type="term" value="F:carboxypeptidase activity"/>
    <property type="evidence" value="ECO:0007669"/>
    <property type="project" value="UniProtKB-KW"/>
</dbReference>
<comment type="caution">
    <text evidence="9">The sequence shown here is derived from an EMBL/GenBank/DDBJ whole genome shotgun (WGS) entry which is preliminary data.</text>
</comment>
<gene>
    <name evidence="9" type="ORF">GCM10007968_01990</name>
</gene>
<evidence type="ECO:0000256" key="6">
    <source>
        <dbReference type="PIRSR" id="PIRSR028757-1"/>
    </source>
</evidence>
<organism evidence="9 10">
    <name type="scientific">Sporolactobacillus putidus</name>
    <dbReference type="NCBI Taxonomy" id="492735"/>
    <lineage>
        <taxon>Bacteria</taxon>
        <taxon>Bacillati</taxon>
        <taxon>Bacillota</taxon>
        <taxon>Bacilli</taxon>
        <taxon>Bacillales</taxon>
        <taxon>Sporolactobacillaceae</taxon>
        <taxon>Sporolactobacillus</taxon>
    </lineage>
</organism>
<dbReference type="GO" id="GO:0008236">
    <property type="term" value="F:serine-type peptidase activity"/>
    <property type="evidence" value="ECO:0007669"/>
    <property type="project" value="UniProtKB-KW"/>
</dbReference>
<evidence type="ECO:0000313" key="10">
    <source>
        <dbReference type="Proteomes" id="UP000654670"/>
    </source>
</evidence>
<dbReference type="InterPro" id="IPR040449">
    <property type="entry name" value="Peptidase_S66_N"/>
</dbReference>
<feature type="active site" description="Nucleophile" evidence="6">
    <location>
        <position position="110"/>
    </location>
</feature>
<dbReference type="Gene3D" id="3.40.50.10740">
    <property type="entry name" value="Class I glutamine amidotransferase-like"/>
    <property type="match status" value="1"/>
</dbReference>
<dbReference type="PANTHER" id="PTHR30237:SF2">
    <property type="entry name" value="MUREIN TETRAPEPTIDE CARBOXYPEPTIDASE"/>
    <property type="match status" value="1"/>
</dbReference>
<dbReference type="InterPro" id="IPR003507">
    <property type="entry name" value="S66_fam"/>
</dbReference>
<dbReference type="Pfam" id="PF17676">
    <property type="entry name" value="Peptidase_S66C"/>
    <property type="match status" value="1"/>
</dbReference>
<dbReference type="CDD" id="cd07025">
    <property type="entry name" value="Peptidase_S66"/>
    <property type="match status" value="1"/>
</dbReference>
<dbReference type="Pfam" id="PF02016">
    <property type="entry name" value="Peptidase_S66"/>
    <property type="match status" value="1"/>
</dbReference>
<evidence type="ECO:0000256" key="4">
    <source>
        <dbReference type="ARBA" id="ARBA00022801"/>
    </source>
</evidence>
<dbReference type="InterPro" id="IPR027478">
    <property type="entry name" value="LdcA_N"/>
</dbReference>
<keyword evidence="2" id="KW-0121">Carboxypeptidase</keyword>
<protein>
    <submittedName>
        <fullName evidence="9">Peptidase S66</fullName>
    </submittedName>
</protein>
<keyword evidence="3" id="KW-0645">Protease</keyword>
<dbReference type="AlphaFoldDB" id="A0A917RXW6"/>
<evidence type="ECO:0000259" key="8">
    <source>
        <dbReference type="Pfam" id="PF17676"/>
    </source>
</evidence>
<dbReference type="EMBL" id="BMOK01000001">
    <property type="protein sequence ID" value="GGL41695.1"/>
    <property type="molecule type" value="Genomic_DNA"/>
</dbReference>
<dbReference type="GO" id="GO:0006508">
    <property type="term" value="P:proteolysis"/>
    <property type="evidence" value="ECO:0007669"/>
    <property type="project" value="UniProtKB-KW"/>
</dbReference>
<proteinExistence type="inferred from homology"/>
<dbReference type="InterPro" id="IPR027461">
    <property type="entry name" value="Carboxypeptidase_A_C_sf"/>
</dbReference>
<evidence type="ECO:0000256" key="2">
    <source>
        <dbReference type="ARBA" id="ARBA00022645"/>
    </source>
</evidence>
<dbReference type="SUPFAM" id="SSF52317">
    <property type="entry name" value="Class I glutamine amidotransferase-like"/>
    <property type="match status" value="1"/>
</dbReference>
<feature type="domain" description="LD-carboxypeptidase C-terminal" evidence="8">
    <location>
        <begin position="178"/>
        <end position="291"/>
    </location>
</feature>
<evidence type="ECO:0000256" key="5">
    <source>
        <dbReference type="ARBA" id="ARBA00022825"/>
    </source>
</evidence>
<accession>A0A917RXW6</accession>
<reference evidence="9" key="1">
    <citation type="journal article" date="2014" name="Int. J. Syst. Evol. Microbiol.">
        <title>Complete genome sequence of Corynebacterium casei LMG S-19264T (=DSM 44701T), isolated from a smear-ripened cheese.</title>
        <authorList>
            <consortium name="US DOE Joint Genome Institute (JGI-PGF)"/>
            <person name="Walter F."/>
            <person name="Albersmeier A."/>
            <person name="Kalinowski J."/>
            <person name="Ruckert C."/>
        </authorList>
    </citation>
    <scope>NUCLEOTIDE SEQUENCE</scope>
    <source>
        <strain evidence="9">JCM 15325</strain>
    </source>
</reference>
<dbReference type="InterPro" id="IPR029062">
    <property type="entry name" value="Class_I_gatase-like"/>
</dbReference>
<evidence type="ECO:0000256" key="3">
    <source>
        <dbReference type="ARBA" id="ARBA00022670"/>
    </source>
</evidence>
<evidence type="ECO:0000259" key="7">
    <source>
        <dbReference type="Pfam" id="PF02016"/>
    </source>
</evidence>
<reference evidence="9" key="2">
    <citation type="submission" date="2020-09" db="EMBL/GenBank/DDBJ databases">
        <authorList>
            <person name="Sun Q."/>
            <person name="Ohkuma M."/>
        </authorList>
    </citation>
    <scope>NUCLEOTIDE SEQUENCE</scope>
    <source>
        <strain evidence="9">JCM 15325</strain>
    </source>
</reference>
<keyword evidence="10" id="KW-1185">Reference proteome</keyword>
<evidence type="ECO:0000256" key="1">
    <source>
        <dbReference type="ARBA" id="ARBA00010233"/>
    </source>
</evidence>
<dbReference type="SUPFAM" id="SSF141986">
    <property type="entry name" value="LD-carboxypeptidase A C-terminal domain-like"/>
    <property type="match status" value="1"/>
</dbReference>
<dbReference type="PIRSF" id="PIRSF028757">
    <property type="entry name" value="LD-carboxypeptidase"/>
    <property type="match status" value="1"/>
</dbReference>
<dbReference type="Gene3D" id="3.50.30.60">
    <property type="entry name" value="LD-carboxypeptidase A C-terminal domain-like"/>
    <property type="match status" value="1"/>
</dbReference>
<keyword evidence="4" id="KW-0378">Hydrolase</keyword>
<name>A0A917RXW6_9BACL</name>